<dbReference type="EC" id="2.7.1.40" evidence="3"/>
<keyword evidence="7" id="KW-0418">Kinase</keyword>
<organism evidence="14">
    <name type="scientific">freshwater metagenome</name>
    <dbReference type="NCBI Taxonomy" id="449393"/>
    <lineage>
        <taxon>unclassified sequences</taxon>
        <taxon>metagenomes</taxon>
        <taxon>ecological metagenomes</taxon>
    </lineage>
</organism>
<dbReference type="InterPro" id="IPR015813">
    <property type="entry name" value="Pyrv/PenolPyrv_kinase-like_dom"/>
</dbReference>
<accession>A0A6J7IHE2</accession>
<evidence type="ECO:0000256" key="2">
    <source>
        <dbReference type="ARBA" id="ARBA00008663"/>
    </source>
</evidence>
<dbReference type="GO" id="GO:0030955">
    <property type="term" value="F:potassium ion binding"/>
    <property type="evidence" value="ECO:0007669"/>
    <property type="project" value="InterPro"/>
</dbReference>
<dbReference type="GO" id="GO:0005524">
    <property type="term" value="F:ATP binding"/>
    <property type="evidence" value="ECO:0007669"/>
    <property type="project" value="UniProtKB-KW"/>
</dbReference>
<keyword evidence="10" id="KW-0324">Glycolysis</keyword>
<dbReference type="NCBIfam" id="TIGR01064">
    <property type="entry name" value="pyruv_kin"/>
    <property type="match status" value="1"/>
</dbReference>
<keyword evidence="5" id="KW-0479">Metal-binding</keyword>
<sequence length="488" mass="51940">MPRRTKIIATIGPASESEAGLASLIDAGMDIARINLSHGTLEHGLERFHRVRKVSALRRRSVGILVDLPGPKIRVGQIPEEGIVMVEGSRLSLEPGNDRSSAGVIQVDHESLLEDVRDGDLLTFGDGAVQVRALGITGNRVEIEVVHGGRLTGRPGIHIPSDRTRLLTPTPEDLRILAAFVEVGVDMVALSFVRSADDLRRLELEPSLGGAISLEPNPSGPLIVAKIETRAAVENLDEIVKASGAVMVARGDLGAEFPISELPHLQKQIIRRCIAVGRPVITATQMLESMIHAPSPTRAEASDVANAVFDGTSAVMLSGETAVGRDPANVVSVMSDIAERADAAFDYDAWPEWLAAMNLQPNISQEASITNAITSAAQRAANEIGAAAILCISSSGFSVRSIARFRPRAKIIGFSSNQRTINQLTMSWGTTPYLLDTVVGDEANIAKRAIESAKAHGEIVAGDLVVFAGGSSLYDGRVTDNVRIIRVP</sequence>
<evidence type="ECO:0000256" key="8">
    <source>
        <dbReference type="ARBA" id="ARBA00022840"/>
    </source>
</evidence>
<dbReference type="GO" id="GO:0016301">
    <property type="term" value="F:kinase activity"/>
    <property type="evidence" value="ECO:0007669"/>
    <property type="project" value="UniProtKB-KW"/>
</dbReference>
<reference evidence="14" key="1">
    <citation type="submission" date="2020-05" db="EMBL/GenBank/DDBJ databases">
        <authorList>
            <person name="Chiriac C."/>
            <person name="Salcher M."/>
            <person name="Ghai R."/>
            <person name="Kavagutti S V."/>
        </authorList>
    </citation>
    <scope>NUCLEOTIDE SEQUENCE</scope>
</reference>
<dbReference type="InterPro" id="IPR040442">
    <property type="entry name" value="Pyrv_kinase-like_dom_sf"/>
</dbReference>
<dbReference type="GO" id="GO:0004743">
    <property type="term" value="F:pyruvate kinase activity"/>
    <property type="evidence" value="ECO:0007669"/>
    <property type="project" value="UniProtKB-EC"/>
</dbReference>
<evidence type="ECO:0000256" key="10">
    <source>
        <dbReference type="ARBA" id="ARBA00023152"/>
    </source>
</evidence>
<dbReference type="InterPro" id="IPR015793">
    <property type="entry name" value="Pyrv_Knase_brl"/>
</dbReference>
<name>A0A6J7IHE2_9ZZZZ</name>
<dbReference type="PANTHER" id="PTHR11817">
    <property type="entry name" value="PYRUVATE KINASE"/>
    <property type="match status" value="1"/>
</dbReference>
<protein>
    <recommendedName>
        <fullName evidence="3">pyruvate kinase</fullName>
        <ecNumber evidence="3">2.7.1.40</ecNumber>
    </recommendedName>
</protein>
<evidence type="ECO:0000259" key="12">
    <source>
        <dbReference type="Pfam" id="PF00224"/>
    </source>
</evidence>
<dbReference type="SUPFAM" id="SSF50800">
    <property type="entry name" value="PK beta-barrel domain-like"/>
    <property type="match status" value="1"/>
</dbReference>
<gene>
    <name evidence="14" type="ORF">UFOPK3733_00596</name>
</gene>
<evidence type="ECO:0000256" key="6">
    <source>
        <dbReference type="ARBA" id="ARBA00022741"/>
    </source>
</evidence>
<keyword evidence="11" id="KW-0670">Pyruvate</keyword>
<evidence type="ECO:0000256" key="7">
    <source>
        <dbReference type="ARBA" id="ARBA00022777"/>
    </source>
</evidence>
<dbReference type="InterPro" id="IPR015806">
    <property type="entry name" value="Pyrv_Knase_insert_dom_sf"/>
</dbReference>
<evidence type="ECO:0000256" key="9">
    <source>
        <dbReference type="ARBA" id="ARBA00022842"/>
    </source>
</evidence>
<dbReference type="InterPro" id="IPR036918">
    <property type="entry name" value="Pyrv_Knase_C_sf"/>
</dbReference>
<dbReference type="InterPro" id="IPR011037">
    <property type="entry name" value="Pyrv_Knase-like_insert_dom_sf"/>
</dbReference>
<dbReference type="InterPro" id="IPR001697">
    <property type="entry name" value="Pyr_Knase"/>
</dbReference>
<dbReference type="SUPFAM" id="SSF51621">
    <property type="entry name" value="Phosphoenolpyruvate/pyruvate domain"/>
    <property type="match status" value="1"/>
</dbReference>
<dbReference type="Gene3D" id="3.20.20.60">
    <property type="entry name" value="Phosphoenolpyruvate-binding domains"/>
    <property type="match status" value="1"/>
</dbReference>
<keyword evidence="4" id="KW-0808">Transferase</keyword>
<dbReference type="GO" id="GO:0000287">
    <property type="term" value="F:magnesium ion binding"/>
    <property type="evidence" value="ECO:0007669"/>
    <property type="project" value="InterPro"/>
</dbReference>
<feature type="domain" description="Pyruvate kinase barrel" evidence="12">
    <location>
        <begin position="3"/>
        <end position="331"/>
    </location>
</feature>
<evidence type="ECO:0000259" key="13">
    <source>
        <dbReference type="Pfam" id="PF02887"/>
    </source>
</evidence>
<feature type="domain" description="Pyruvate kinase C-terminal" evidence="13">
    <location>
        <begin position="371"/>
        <end position="485"/>
    </location>
</feature>
<evidence type="ECO:0000256" key="1">
    <source>
        <dbReference type="ARBA" id="ARBA00004997"/>
    </source>
</evidence>
<proteinExistence type="inferred from homology"/>
<evidence type="ECO:0000256" key="11">
    <source>
        <dbReference type="ARBA" id="ARBA00023317"/>
    </source>
</evidence>
<keyword evidence="6" id="KW-0547">Nucleotide-binding</keyword>
<evidence type="ECO:0000313" key="14">
    <source>
        <dbReference type="EMBL" id="CAB4929744.1"/>
    </source>
</evidence>
<dbReference type="SUPFAM" id="SSF52935">
    <property type="entry name" value="PK C-terminal domain-like"/>
    <property type="match status" value="1"/>
</dbReference>
<dbReference type="AlphaFoldDB" id="A0A6J7IHE2"/>
<comment type="similarity">
    <text evidence="2">Belongs to the pyruvate kinase family.</text>
</comment>
<evidence type="ECO:0000256" key="4">
    <source>
        <dbReference type="ARBA" id="ARBA00022679"/>
    </source>
</evidence>
<dbReference type="EMBL" id="CAFBNC010000019">
    <property type="protein sequence ID" value="CAB4929744.1"/>
    <property type="molecule type" value="Genomic_DNA"/>
</dbReference>
<dbReference type="UniPathway" id="UPA00109">
    <property type="reaction ID" value="UER00188"/>
</dbReference>
<dbReference type="Gene3D" id="3.40.1380.20">
    <property type="entry name" value="Pyruvate kinase, C-terminal domain"/>
    <property type="match status" value="1"/>
</dbReference>
<keyword evidence="8" id="KW-0067">ATP-binding</keyword>
<dbReference type="Pfam" id="PF00224">
    <property type="entry name" value="PK"/>
    <property type="match status" value="1"/>
</dbReference>
<dbReference type="Gene3D" id="2.40.33.10">
    <property type="entry name" value="PK beta-barrel domain-like"/>
    <property type="match status" value="1"/>
</dbReference>
<dbReference type="Pfam" id="PF02887">
    <property type="entry name" value="PK_C"/>
    <property type="match status" value="1"/>
</dbReference>
<evidence type="ECO:0000256" key="3">
    <source>
        <dbReference type="ARBA" id="ARBA00012142"/>
    </source>
</evidence>
<comment type="pathway">
    <text evidence="1">Carbohydrate degradation; glycolysis; pyruvate from D-glyceraldehyde 3-phosphate: step 5/5.</text>
</comment>
<evidence type="ECO:0000256" key="5">
    <source>
        <dbReference type="ARBA" id="ARBA00022723"/>
    </source>
</evidence>
<keyword evidence="9" id="KW-0460">Magnesium</keyword>
<dbReference type="InterPro" id="IPR015795">
    <property type="entry name" value="Pyrv_Knase_C"/>
</dbReference>
<dbReference type="PRINTS" id="PR01050">
    <property type="entry name" value="PYRUVTKNASE"/>
</dbReference>
<dbReference type="NCBIfam" id="NF004491">
    <property type="entry name" value="PRK05826.1"/>
    <property type="match status" value="1"/>
</dbReference>